<reference evidence="2 3" key="1">
    <citation type="submission" date="2019-10" db="EMBL/GenBank/DDBJ databases">
        <title>Assembly and Annotation for the nematode Trichostrongylus colubriformis.</title>
        <authorList>
            <person name="Martin J."/>
        </authorList>
    </citation>
    <scope>NUCLEOTIDE SEQUENCE [LARGE SCALE GENOMIC DNA]</scope>
    <source>
        <strain evidence="2">G859</strain>
        <tissue evidence="2">Whole worm</tissue>
    </source>
</reference>
<name>A0AAN8F4K9_TRICO</name>
<proteinExistence type="predicted"/>
<protein>
    <submittedName>
        <fullName evidence="2">Uncharacterized protein</fullName>
    </submittedName>
</protein>
<evidence type="ECO:0000256" key="1">
    <source>
        <dbReference type="SAM" id="MobiDB-lite"/>
    </source>
</evidence>
<dbReference type="EMBL" id="WIXE01025175">
    <property type="protein sequence ID" value="KAK5964948.1"/>
    <property type="molecule type" value="Genomic_DNA"/>
</dbReference>
<keyword evidence="3" id="KW-1185">Reference proteome</keyword>
<evidence type="ECO:0000313" key="2">
    <source>
        <dbReference type="EMBL" id="KAK5964948.1"/>
    </source>
</evidence>
<organism evidence="2 3">
    <name type="scientific">Trichostrongylus colubriformis</name>
    <name type="common">Black scour worm</name>
    <dbReference type="NCBI Taxonomy" id="6319"/>
    <lineage>
        <taxon>Eukaryota</taxon>
        <taxon>Metazoa</taxon>
        <taxon>Ecdysozoa</taxon>
        <taxon>Nematoda</taxon>
        <taxon>Chromadorea</taxon>
        <taxon>Rhabditida</taxon>
        <taxon>Rhabditina</taxon>
        <taxon>Rhabditomorpha</taxon>
        <taxon>Strongyloidea</taxon>
        <taxon>Trichostrongylidae</taxon>
        <taxon>Trichostrongylus</taxon>
    </lineage>
</organism>
<evidence type="ECO:0000313" key="3">
    <source>
        <dbReference type="Proteomes" id="UP001331761"/>
    </source>
</evidence>
<accession>A0AAN8F4K9</accession>
<dbReference type="Gene3D" id="3.10.20.90">
    <property type="entry name" value="Phosphatidylinositol 3-kinase Catalytic Subunit, Chain A, domain 1"/>
    <property type="match status" value="1"/>
</dbReference>
<dbReference type="Proteomes" id="UP001331761">
    <property type="component" value="Unassembled WGS sequence"/>
</dbReference>
<gene>
    <name evidence="2" type="ORF">GCK32_014134</name>
</gene>
<dbReference type="AlphaFoldDB" id="A0AAN8F4K9"/>
<comment type="caution">
    <text evidence="2">The sequence shown here is derived from an EMBL/GenBank/DDBJ whole genome shotgun (WGS) entry which is preliminary data.</text>
</comment>
<sequence length="144" mass="16129">MSRAEPPSTALGHPLAEQQQKLPYEQDAQQPLIRISEVYVKEDTPFEWSPAYRDANLAQSIEEYNKTSDGLSMKINDDGETFSGHIQIHMNLTRPISVVAGEKPPTVYDVVNTALARRRRLARFSNGVSLKPGGGSIRFKRFSL</sequence>
<feature type="region of interest" description="Disordered" evidence="1">
    <location>
        <begin position="1"/>
        <end position="28"/>
    </location>
</feature>